<organism evidence="1 2">
    <name type="scientific">Podospora appendiculata</name>
    <dbReference type="NCBI Taxonomy" id="314037"/>
    <lineage>
        <taxon>Eukaryota</taxon>
        <taxon>Fungi</taxon>
        <taxon>Dikarya</taxon>
        <taxon>Ascomycota</taxon>
        <taxon>Pezizomycotina</taxon>
        <taxon>Sordariomycetes</taxon>
        <taxon>Sordariomycetidae</taxon>
        <taxon>Sordariales</taxon>
        <taxon>Podosporaceae</taxon>
        <taxon>Podospora</taxon>
    </lineage>
</organism>
<reference evidence="1" key="1">
    <citation type="journal article" date="2023" name="Mol. Phylogenet. Evol.">
        <title>Genome-scale phylogeny and comparative genomics of the fungal order Sordariales.</title>
        <authorList>
            <person name="Hensen N."/>
            <person name="Bonometti L."/>
            <person name="Westerberg I."/>
            <person name="Brannstrom I.O."/>
            <person name="Guillou S."/>
            <person name="Cros-Aarteil S."/>
            <person name="Calhoun S."/>
            <person name="Haridas S."/>
            <person name="Kuo A."/>
            <person name="Mondo S."/>
            <person name="Pangilinan J."/>
            <person name="Riley R."/>
            <person name="LaButti K."/>
            <person name="Andreopoulos B."/>
            <person name="Lipzen A."/>
            <person name="Chen C."/>
            <person name="Yan M."/>
            <person name="Daum C."/>
            <person name="Ng V."/>
            <person name="Clum A."/>
            <person name="Steindorff A."/>
            <person name="Ohm R.A."/>
            <person name="Martin F."/>
            <person name="Silar P."/>
            <person name="Natvig D.O."/>
            <person name="Lalanne C."/>
            <person name="Gautier V."/>
            <person name="Ament-Velasquez S.L."/>
            <person name="Kruys A."/>
            <person name="Hutchinson M.I."/>
            <person name="Powell A.J."/>
            <person name="Barry K."/>
            <person name="Miller A.N."/>
            <person name="Grigoriev I.V."/>
            <person name="Debuchy R."/>
            <person name="Gladieux P."/>
            <person name="Hiltunen Thoren M."/>
            <person name="Johannesson H."/>
        </authorList>
    </citation>
    <scope>NUCLEOTIDE SEQUENCE</scope>
    <source>
        <strain evidence="1">CBS 314.62</strain>
    </source>
</reference>
<dbReference type="AlphaFoldDB" id="A0AAE0WZ17"/>
<sequence>MRLLNTQTLRLEEFFEADLPPYAILSHTWEKEEVLLPDMVDLAKARQKASPAAPKLSEAINSMYRWYQRSRVCYAYLCDVVLGEDLSKSRWFTRGWTLQELIAPSNVEFYSGAWGLIGTKDDEAIVDAVSRVTDIDPGILSGSLALSTVSMAQKMYWASKRVMTRPEDEAYCLIGLFDINIPLIYGEGRRAVRRLQEIMSKYPYDQSILAWMELSVFLFTMSTSDDGSGIQRLNTCCYGQYLQPWPPADVAPSYLSKDVAVAILDCQLGPMPGTDPTLLLRRSGNGAYSRFMSTGQEAVKFSLHDSASLTTNDRPMLGLSPAHASLERPLLFKTQLSD</sequence>
<evidence type="ECO:0000313" key="2">
    <source>
        <dbReference type="Proteomes" id="UP001270362"/>
    </source>
</evidence>
<evidence type="ECO:0008006" key="3">
    <source>
        <dbReference type="Google" id="ProtNLM"/>
    </source>
</evidence>
<accession>A0AAE0WZ17</accession>
<dbReference type="PANTHER" id="PTHR10622:SF12">
    <property type="entry name" value="HET DOMAIN-CONTAINING PROTEIN"/>
    <property type="match status" value="1"/>
</dbReference>
<dbReference type="EMBL" id="JAULSO010000008">
    <property type="protein sequence ID" value="KAK3681095.1"/>
    <property type="molecule type" value="Genomic_DNA"/>
</dbReference>
<proteinExistence type="predicted"/>
<keyword evidence="2" id="KW-1185">Reference proteome</keyword>
<gene>
    <name evidence="1" type="ORF">B0T22DRAFT_485657</name>
</gene>
<evidence type="ECO:0000313" key="1">
    <source>
        <dbReference type="EMBL" id="KAK3681095.1"/>
    </source>
</evidence>
<comment type="caution">
    <text evidence="1">The sequence shown here is derived from an EMBL/GenBank/DDBJ whole genome shotgun (WGS) entry which is preliminary data.</text>
</comment>
<dbReference type="Proteomes" id="UP001270362">
    <property type="component" value="Unassembled WGS sequence"/>
</dbReference>
<protein>
    <recommendedName>
        <fullName evidence="3">Heterokaryon incompatibility domain-containing protein</fullName>
    </recommendedName>
</protein>
<dbReference type="PANTHER" id="PTHR10622">
    <property type="entry name" value="HET DOMAIN-CONTAINING PROTEIN"/>
    <property type="match status" value="1"/>
</dbReference>
<name>A0AAE0WZ17_9PEZI</name>
<reference evidence="1" key="2">
    <citation type="submission" date="2023-06" db="EMBL/GenBank/DDBJ databases">
        <authorList>
            <consortium name="Lawrence Berkeley National Laboratory"/>
            <person name="Haridas S."/>
            <person name="Hensen N."/>
            <person name="Bonometti L."/>
            <person name="Westerberg I."/>
            <person name="Brannstrom I.O."/>
            <person name="Guillou S."/>
            <person name="Cros-Aarteil S."/>
            <person name="Calhoun S."/>
            <person name="Kuo A."/>
            <person name="Mondo S."/>
            <person name="Pangilinan J."/>
            <person name="Riley R."/>
            <person name="Labutti K."/>
            <person name="Andreopoulos B."/>
            <person name="Lipzen A."/>
            <person name="Chen C."/>
            <person name="Yanf M."/>
            <person name="Daum C."/>
            <person name="Ng V."/>
            <person name="Clum A."/>
            <person name="Steindorff A."/>
            <person name="Ohm R."/>
            <person name="Martin F."/>
            <person name="Silar P."/>
            <person name="Natvig D."/>
            <person name="Lalanne C."/>
            <person name="Gautier V."/>
            <person name="Ament-Velasquez S.L."/>
            <person name="Kruys A."/>
            <person name="Hutchinson M.I."/>
            <person name="Powell A.J."/>
            <person name="Barry K."/>
            <person name="Miller A.N."/>
            <person name="Grigoriev I.V."/>
            <person name="Debuchy R."/>
            <person name="Gladieux P."/>
            <person name="Thoren M.H."/>
            <person name="Johannesson H."/>
        </authorList>
    </citation>
    <scope>NUCLEOTIDE SEQUENCE</scope>
    <source>
        <strain evidence="1">CBS 314.62</strain>
    </source>
</reference>